<protein>
    <submittedName>
        <fullName evidence="1">Uncharacterized protein</fullName>
    </submittedName>
</protein>
<keyword evidence="2" id="KW-1185">Reference proteome</keyword>
<sequence length="115" mass="11207">MGTVFAVALSITLTAGGAAVAAGAPFGGAAGLGGQYLAGHVLLGVGLGHLAAMLVRSGLRRLVRRVRARAASVPAETVPASTVQAPEAAGVRLATVSVLPARPAAVSPLRGRHAA</sequence>
<gene>
    <name evidence="1" type="ORF">ABIC98_003336</name>
</gene>
<dbReference type="Proteomes" id="UP001549207">
    <property type="component" value="Unassembled WGS sequence"/>
</dbReference>
<evidence type="ECO:0000313" key="2">
    <source>
        <dbReference type="Proteomes" id="UP001549207"/>
    </source>
</evidence>
<dbReference type="EMBL" id="JBEPNJ010000016">
    <property type="protein sequence ID" value="MET3773670.1"/>
    <property type="molecule type" value="Genomic_DNA"/>
</dbReference>
<organism evidence="1 2">
    <name type="scientific">Arthrobacter nitrophenolicus</name>
    <dbReference type="NCBI Taxonomy" id="683150"/>
    <lineage>
        <taxon>Bacteria</taxon>
        <taxon>Bacillati</taxon>
        <taxon>Actinomycetota</taxon>
        <taxon>Actinomycetes</taxon>
        <taxon>Micrococcales</taxon>
        <taxon>Micrococcaceae</taxon>
        <taxon>Arthrobacter</taxon>
    </lineage>
</organism>
<proteinExistence type="predicted"/>
<accession>A0ACC6TJ65</accession>
<name>A0ACC6TJ65_9MICC</name>
<reference evidence="1" key="1">
    <citation type="submission" date="2024-06" db="EMBL/GenBank/DDBJ databases">
        <title>Genomic Encyclopedia of Type Strains, Phase IV (KMG-IV): sequencing the most valuable type-strain genomes for metagenomic binning, comparative biology and taxonomic classification.</title>
        <authorList>
            <person name="Goeker M."/>
        </authorList>
    </citation>
    <scope>NUCLEOTIDE SEQUENCE</scope>
    <source>
        <strain evidence="1">SJCon</strain>
    </source>
</reference>
<comment type="caution">
    <text evidence="1">The sequence shown here is derived from an EMBL/GenBank/DDBJ whole genome shotgun (WGS) entry which is preliminary data.</text>
</comment>
<evidence type="ECO:0000313" key="1">
    <source>
        <dbReference type="EMBL" id="MET3773670.1"/>
    </source>
</evidence>